<evidence type="ECO:0000259" key="3">
    <source>
        <dbReference type="SMART" id="SM00893"/>
    </source>
</evidence>
<evidence type="ECO:0000256" key="2">
    <source>
        <dbReference type="PIRSR" id="PIRSR000089-1"/>
    </source>
</evidence>
<evidence type="ECO:0000313" key="5">
    <source>
        <dbReference type="Proteomes" id="UP000295726"/>
    </source>
</evidence>
<keyword evidence="2" id="KW-0274">FAD</keyword>
<dbReference type="SUPFAM" id="SSF52402">
    <property type="entry name" value="Adenine nucleotide alpha hydrolases-like"/>
    <property type="match status" value="1"/>
</dbReference>
<proteinExistence type="inferred from homology"/>
<dbReference type="Gene3D" id="3.40.50.1220">
    <property type="entry name" value="TPP-binding domain"/>
    <property type="match status" value="1"/>
</dbReference>
<reference evidence="4 5" key="1">
    <citation type="submission" date="2019-03" db="EMBL/GenBank/DDBJ databases">
        <title>Genomic Encyclopedia of Type Strains, Phase IV (KMG-IV): sequencing the most valuable type-strain genomes for metagenomic binning, comparative biology and taxonomic classification.</title>
        <authorList>
            <person name="Goeker M."/>
        </authorList>
    </citation>
    <scope>NUCLEOTIDE SEQUENCE [LARGE SCALE GENOMIC DNA]</scope>
    <source>
        <strain evidence="4 5">DSM 29489</strain>
    </source>
</reference>
<feature type="binding site" evidence="2">
    <location>
        <begin position="245"/>
        <end position="246"/>
    </location>
    <ligand>
        <name>FAD</name>
        <dbReference type="ChEBI" id="CHEBI:57692"/>
    </ligand>
</feature>
<dbReference type="InterPro" id="IPR001308">
    <property type="entry name" value="ETF_a/FixB"/>
</dbReference>
<comment type="similarity">
    <text evidence="1">Belongs to the ETF alpha-subunit/FixB family.</text>
</comment>
<name>A0A4R3KEI7_9FIRM</name>
<comment type="caution">
    <text evidence="4">The sequence shown here is derived from an EMBL/GenBank/DDBJ whole genome shotgun (WGS) entry which is preliminary data.</text>
</comment>
<accession>A0A4R3KEI7</accession>
<dbReference type="InterPro" id="IPR029035">
    <property type="entry name" value="DHS-like_NAD/FAD-binding_dom"/>
</dbReference>
<keyword evidence="5" id="KW-1185">Reference proteome</keyword>
<dbReference type="PANTHER" id="PTHR43153">
    <property type="entry name" value="ELECTRON TRANSFER FLAVOPROTEIN ALPHA"/>
    <property type="match status" value="1"/>
</dbReference>
<feature type="binding site" evidence="2">
    <location>
        <position position="220"/>
    </location>
    <ligand>
        <name>FAD</name>
        <dbReference type="ChEBI" id="CHEBI:57692"/>
    </ligand>
</feature>
<dbReference type="OrthoDB" id="9770286at2"/>
<dbReference type="InterPro" id="IPR014731">
    <property type="entry name" value="ETF_asu_C"/>
</dbReference>
<dbReference type="CDD" id="cd01715">
    <property type="entry name" value="ETF_alpha"/>
    <property type="match status" value="1"/>
</dbReference>
<dbReference type="InterPro" id="IPR033947">
    <property type="entry name" value="ETF_alpha_N"/>
</dbReference>
<sequence>MDKSLYKGIWIFAEQKEGILNGTPLELLAKAIELKKINGDEITALLLGNHVEPLADTLISYGADQVIVIDHPVLKEYKTIPYTEATVKMIKKYKPSIFLFGATTIGRDLAPRIMARLGTGLTADCLDLKLEKDGTLVQTKPSYGGNIMCTITIPDHRPQMSTVRPKVFTAIQAEPGRTGKIVLENIDVTEDESTQVLSVSPKETNGEPIDKAEIIVAGGRGIKAKEELALLEELAKLIGGRVAVSRPLVDEKWMTHEDQIGQSGNTVKARFILNIGISGAVQYIVGMQNSDCIVTINKNPAADIFHISSYGAVADYSELLPAIITEIKKRK</sequence>
<dbReference type="SUPFAM" id="SSF52467">
    <property type="entry name" value="DHS-like NAD/FAD-binding domain"/>
    <property type="match status" value="1"/>
</dbReference>
<dbReference type="AlphaFoldDB" id="A0A4R3KEI7"/>
<dbReference type="GO" id="GO:0050660">
    <property type="term" value="F:flavin adenine dinucleotide binding"/>
    <property type="evidence" value="ECO:0007669"/>
    <property type="project" value="InterPro"/>
</dbReference>
<comment type="cofactor">
    <cofactor evidence="2">
        <name>FAD</name>
        <dbReference type="ChEBI" id="CHEBI:57692"/>
    </cofactor>
    <text evidence="2">Binds 1 FAD per dimer.</text>
</comment>
<dbReference type="GO" id="GO:0009055">
    <property type="term" value="F:electron transfer activity"/>
    <property type="evidence" value="ECO:0007669"/>
    <property type="project" value="InterPro"/>
</dbReference>
<dbReference type="Pfam" id="PF01012">
    <property type="entry name" value="ETF"/>
    <property type="match status" value="1"/>
</dbReference>
<dbReference type="GO" id="GO:0033539">
    <property type="term" value="P:fatty acid beta-oxidation using acyl-CoA dehydrogenase"/>
    <property type="evidence" value="ECO:0007669"/>
    <property type="project" value="TreeGrafter"/>
</dbReference>
<feature type="binding site" evidence="2">
    <location>
        <begin position="259"/>
        <end position="263"/>
    </location>
    <ligand>
        <name>FAD</name>
        <dbReference type="ChEBI" id="CHEBI:57692"/>
    </ligand>
</feature>
<evidence type="ECO:0000256" key="1">
    <source>
        <dbReference type="ARBA" id="ARBA00005817"/>
    </source>
</evidence>
<dbReference type="Pfam" id="PF00766">
    <property type="entry name" value="ETF_alpha"/>
    <property type="match status" value="1"/>
</dbReference>
<dbReference type="Gene3D" id="3.40.50.620">
    <property type="entry name" value="HUPs"/>
    <property type="match status" value="1"/>
</dbReference>
<dbReference type="PIRSF" id="PIRSF000089">
    <property type="entry name" value="Electra_flavoP_a"/>
    <property type="match status" value="1"/>
</dbReference>
<organism evidence="4 5">
    <name type="scientific">Muricomes intestini</name>
    <dbReference type="NCBI Taxonomy" id="1796634"/>
    <lineage>
        <taxon>Bacteria</taxon>
        <taxon>Bacillati</taxon>
        <taxon>Bacillota</taxon>
        <taxon>Clostridia</taxon>
        <taxon>Lachnospirales</taxon>
        <taxon>Lachnospiraceae</taxon>
        <taxon>Muricomes</taxon>
    </lineage>
</organism>
<feature type="domain" description="Electron transfer flavoprotein alpha/beta-subunit N-terminal" evidence="3">
    <location>
        <begin position="9"/>
        <end position="201"/>
    </location>
</feature>
<keyword evidence="2" id="KW-0285">Flavoprotein</keyword>
<dbReference type="InterPro" id="IPR014729">
    <property type="entry name" value="Rossmann-like_a/b/a_fold"/>
</dbReference>
<feature type="binding site" evidence="2">
    <location>
        <position position="297"/>
    </location>
    <ligand>
        <name>FAD</name>
        <dbReference type="ChEBI" id="CHEBI:57692"/>
    </ligand>
</feature>
<protein>
    <submittedName>
        <fullName evidence="4">Electron transfer flavoprotein alpha subunit apoprotein</fullName>
    </submittedName>
</protein>
<gene>
    <name evidence="4" type="ORF">EDD59_103182</name>
</gene>
<dbReference type="SMART" id="SM00893">
    <property type="entry name" value="ETF"/>
    <property type="match status" value="1"/>
</dbReference>
<dbReference type="PANTHER" id="PTHR43153:SF1">
    <property type="entry name" value="ELECTRON TRANSFER FLAVOPROTEIN SUBUNIT ALPHA, MITOCHONDRIAL"/>
    <property type="match status" value="1"/>
</dbReference>
<dbReference type="InterPro" id="IPR014730">
    <property type="entry name" value="ETF_a/b_N"/>
</dbReference>
<dbReference type="Proteomes" id="UP000295726">
    <property type="component" value="Unassembled WGS sequence"/>
</dbReference>
<evidence type="ECO:0000313" key="4">
    <source>
        <dbReference type="EMBL" id="TCS81756.1"/>
    </source>
</evidence>
<dbReference type="EMBL" id="SLZZ01000003">
    <property type="protein sequence ID" value="TCS81756.1"/>
    <property type="molecule type" value="Genomic_DNA"/>
</dbReference>